<keyword evidence="1" id="KW-1133">Transmembrane helix</keyword>
<dbReference type="EMBL" id="CANHGI010000005">
    <property type="protein sequence ID" value="CAI5452242.1"/>
    <property type="molecule type" value="Genomic_DNA"/>
</dbReference>
<feature type="signal peptide" evidence="2">
    <location>
        <begin position="1"/>
        <end position="19"/>
    </location>
</feature>
<evidence type="ECO:0000256" key="1">
    <source>
        <dbReference type="SAM" id="Phobius"/>
    </source>
</evidence>
<feature type="transmembrane region" description="Helical" evidence="1">
    <location>
        <begin position="93"/>
        <end position="112"/>
    </location>
</feature>
<accession>A0A9P1IY25</accession>
<protein>
    <recommendedName>
        <fullName evidence="5">UPAR/Ly6 domain-containing protein</fullName>
    </recommendedName>
</protein>
<feature type="chain" id="PRO_5040163104" description="UPAR/Ly6 domain-containing protein" evidence="2">
    <location>
        <begin position="20"/>
        <end position="113"/>
    </location>
</feature>
<keyword evidence="1" id="KW-0472">Membrane</keyword>
<name>A0A9P1IY25_9PELO</name>
<gene>
    <name evidence="3" type="ORF">CAMP_LOCUS14879</name>
</gene>
<proteinExistence type="predicted"/>
<evidence type="ECO:0008006" key="5">
    <source>
        <dbReference type="Google" id="ProtNLM"/>
    </source>
</evidence>
<keyword evidence="2" id="KW-0732">Signal</keyword>
<keyword evidence="4" id="KW-1185">Reference proteome</keyword>
<evidence type="ECO:0000313" key="4">
    <source>
        <dbReference type="Proteomes" id="UP001152747"/>
    </source>
</evidence>
<reference evidence="3" key="1">
    <citation type="submission" date="2022-11" db="EMBL/GenBank/DDBJ databases">
        <authorList>
            <person name="Kikuchi T."/>
        </authorList>
    </citation>
    <scope>NUCLEOTIDE SEQUENCE</scope>
    <source>
        <strain evidence="3">PS1010</strain>
    </source>
</reference>
<organism evidence="3 4">
    <name type="scientific">Caenorhabditis angaria</name>
    <dbReference type="NCBI Taxonomy" id="860376"/>
    <lineage>
        <taxon>Eukaryota</taxon>
        <taxon>Metazoa</taxon>
        <taxon>Ecdysozoa</taxon>
        <taxon>Nematoda</taxon>
        <taxon>Chromadorea</taxon>
        <taxon>Rhabditida</taxon>
        <taxon>Rhabditina</taxon>
        <taxon>Rhabditomorpha</taxon>
        <taxon>Rhabditoidea</taxon>
        <taxon>Rhabditidae</taxon>
        <taxon>Peloderinae</taxon>
        <taxon>Caenorhabditis</taxon>
    </lineage>
</organism>
<sequence length="113" mass="12747">MCRIFSIFSFLTFVGFSLAAVRCYKGFSGDGRAFKDRLCTTDFCLKTTERDGGAYYGCDDFTPFCTRDECVTTSRNAEVCCCSTALCNASIKFWNPTTISLILSLLISYFFWN</sequence>
<dbReference type="OrthoDB" id="5866529at2759"/>
<evidence type="ECO:0000256" key="2">
    <source>
        <dbReference type="SAM" id="SignalP"/>
    </source>
</evidence>
<dbReference type="Proteomes" id="UP001152747">
    <property type="component" value="Unassembled WGS sequence"/>
</dbReference>
<comment type="caution">
    <text evidence="3">The sequence shown here is derived from an EMBL/GenBank/DDBJ whole genome shotgun (WGS) entry which is preliminary data.</text>
</comment>
<dbReference type="SUPFAM" id="SSF57302">
    <property type="entry name" value="Snake toxin-like"/>
    <property type="match status" value="1"/>
</dbReference>
<evidence type="ECO:0000313" key="3">
    <source>
        <dbReference type="EMBL" id="CAI5452242.1"/>
    </source>
</evidence>
<dbReference type="InterPro" id="IPR045860">
    <property type="entry name" value="Snake_toxin-like_sf"/>
</dbReference>
<dbReference type="AlphaFoldDB" id="A0A9P1IY25"/>
<keyword evidence="1" id="KW-0812">Transmembrane</keyword>